<feature type="transmembrane region" description="Helical" evidence="6">
    <location>
        <begin position="273"/>
        <end position="293"/>
    </location>
</feature>
<evidence type="ECO:0000313" key="8">
    <source>
        <dbReference type="EMBL" id="RHG58981.1"/>
    </source>
</evidence>
<dbReference type="InterPro" id="IPR018076">
    <property type="entry name" value="T2SS_GspF_dom"/>
</dbReference>
<protein>
    <submittedName>
        <fullName evidence="8">Type II secretion system F family protein</fullName>
    </submittedName>
</protein>
<dbReference type="Proteomes" id="UP000286595">
    <property type="component" value="Unassembled WGS sequence"/>
</dbReference>
<dbReference type="EMBL" id="QRIM01000016">
    <property type="protein sequence ID" value="RHG58981.1"/>
    <property type="molecule type" value="Genomic_DNA"/>
</dbReference>
<dbReference type="AlphaFoldDB" id="A0A414U9G3"/>
<evidence type="ECO:0000256" key="6">
    <source>
        <dbReference type="SAM" id="Phobius"/>
    </source>
</evidence>
<comment type="caution">
    <text evidence="8">The sequence shown here is derived from an EMBL/GenBank/DDBJ whole genome shotgun (WGS) entry which is preliminary data.</text>
</comment>
<evidence type="ECO:0000256" key="3">
    <source>
        <dbReference type="ARBA" id="ARBA00022692"/>
    </source>
</evidence>
<dbReference type="PANTHER" id="PTHR35007:SF2">
    <property type="entry name" value="PILUS ASSEMBLE PROTEIN"/>
    <property type="match status" value="1"/>
</dbReference>
<gene>
    <name evidence="8" type="ORF">DW252_12825</name>
</gene>
<evidence type="ECO:0000256" key="4">
    <source>
        <dbReference type="ARBA" id="ARBA00022989"/>
    </source>
</evidence>
<name>A0A414U9G3_9FIRM</name>
<organism evidence="8 9">
    <name type="scientific">Coprococcus comes</name>
    <dbReference type="NCBI Taxonomy" id="410072"/>
    <lineage>
        <taxon>Bacteria</taxon>
        <taxon>Bacillati</taxon>
        <taxon>Bacillota</taxon>
        <taxon>Clostridia</taxon>
        <taxon>Lachnospirales</taxon>
        <taxon>Lachnospiraceae</taxon>
        <taxon>Coprococcus</taxon>
    </lineage>
</organism>
<dbReference type="GO" id="GO:0005886">
    <property type="term" value="C:plasma membrane"/>
    <property type="evidence" value="ECO:0007669"/>
    <property type="project" value="UniProtKB-SubCell"/>
</dbReference>
<sequence>MNIQYLLVLLFACAAGGMTYVLAGEPFRKPLARARMSIAARKGMHAKPTQRMKIAEAIDRAGEAFEKVIPLKLSESRELQDKLDLAGLKITPSTWRAISLGITIFTAIMLAGAALVGGYGIAMALLVGIIGAVGGWAVCGVWLSHAGKTRGEEIDRYLPPALELLTISVSAGVLVERGFRQLAENKALGPLADEFARTDMEISHLGVSRVDALDHMRRRCDSPLMGYFCAALIEATRKGTSISGVLESQAKLARKARYDALTAQINKLSTKMAVPLVFFLIAVLVLILPSLIIPTASMLMEIM</sequence>
<evidence type="ECO:0000256" key="1">
    <source>
        <dbReference type="ARBA" id="ARBA00004651"/>
    </source>
</evidence>
<dbReference type="Pfam" id="PF00482">
    <property type="entry name" value="T2SSF"/>
    <property type="match status" value="1"/>
</dbReference>
<evidence type="ECO:0000259" key="7">
    <source>
        <dbReference type="Pfam" id="PF00482"/>
    </source>
</evidence>
<dbReference type="RefSeq" id="WP_118218962.1">
    <property type="nucleotide sequence ID" value="NZ_QRIM01000016.1"/>
</dbReference>
<feature type="transmembrane region" description="Helical" evidence="6">
    <location>
        <begin position="97"/>
        <end position="116"/>
    </location>
</feature>
<evidence type="ECO:0000256" key="2">
    <source>
        <dbReference type="ARBA" id="ARBA00022475"/>
    </source>
</evidence>
<keyword evidence="5 6" id="KW-0472">Membrane</keyword>
<dbReference type="PANTHER" id="PTHR35007">
    <property type="entry name" value="INTEGRAL MEMBRANE PROTEIN-RELATED"/>
    <property type="match status" value="1"/>
</dbReference>
<accession>A0A414U9G3</accession>
<evidence type="ECO:0000256" key="5">
    <source>
        <dbReference type="ARBA" id="ARBA00023136"/>
    </source>
</evidence>
<keyword evidence="3 6" id="KW-0812">Transmembrane</keyword>
<feature type="domain" description="Type II secretion system protein GspF" evidence="7">
    <location>
        <begin position="162"/>
        <end position="288"/>
    </location>
</feature>
<reference evidence="8 9" key="1">
    <citation type="submission" date="2018-08" db="EMBL/GenBank/DDBJ databases">
        <title>A genome reference for cultivated species of the human gut microbiota.</title>
        <authorList>
            <person name="Zou Y."/>
            <person name="Xue W."/>
            <person name="Luo G."/>
        </authorList>
    </citation>
    <scope>NUCLEOTIDE SEQUENCE [LARGE SCALE GENOMIC DNA]</scope>
    <source>
        <strain evidence="8 9">AM22-12LB</strain>
    </source>
</reference>
<feature type="transmembrane region" description="Helical" evidence="6">
    <location>
        <begin position="123"/>
        <end position="145"/>
    </location>
</feature>
<keyword evidence="4 6" id="KW-1133">Transmembrane helix</keyword>
<evidence type="ECO:0000313" key="9">
    <source>
        <dbReference type="Proteomes" id="UP000286595"/>
    </source>
</evidence>
<proteinExistence type="predicted"/>
<keyword evidence="2" id="KW-1003">Cell membrane</keyword>
<comment type="subcellular location">
    <subcellularLocation>
        <location evidence="1">Cell membrane</location>
        <topology evidence="1">Multi-pass membrane protein</topology>
    </subcellularLocation>
</comment>